<evidence type="ECO:0000313" key="10">
    <source>
        <dbReference type="Proteomes" id="UP001334732"/>
    </source>
</evidence>
<keyword evidence="4" id="KW-0249">Electron transport</keyword>
<dbReference type="Gene3D" id="1.10.760.10">
    <property type="entry name" value="Cytochrome c-like domain"/>
    <property type="match status" value="1"/>
</dbReference>
<evidence type="ECO:0000256" key="6">
    <source>
        <dbReference type="PROSITE-ProRule" id="PRU00433"/>
    </source>
</evidence>
<dbReference type="PANTHER" id="PTHR33751">
    <property type="entry name" value="CBB3-TYPE CYTOCHROME C OXIDASE SUBUNIT FIXP"/>
    <property type="match status" value="1"/>
</dbReference>
<keyword evidence="1" id="KW-0813">Transport</keyword>
<dbReference type="Pfam" id="PF00034">
    <property type="entry name" value="Cytochrom_C"/>
    <property type="match status" value="1"/>
</dbReference>
<keyword evidence="10" id="KW-1185">Reference proteome</keyword>
<dbReference type="InterPro" id="IPR036909">
    <property type="entry name" value="Cyt_c-like_dom_sf"/>
</dbReference>
<feature type="signal peptide" evidence="7">
    <location>
        <begin position="1"/>
        <end position="22"/>
    </location>
</feature>
<evidence type="ECO:0000256" key="3">
    <source>
        <dbReference type="ARBA" id="ARBA00022723"/>
    </source>
</evidence>
<organism evidence="9 10">
    <name type="scientific">Thiobacillus sedimenti</name>
    <dbReference type="NCBI Taxonomy" id="3110231"/>
    <lineage>
        <taxon>Bacteria</taxon>
        <taxon>Pseudomonadati</taxon>
        <taxon>Pseudomonadota</taxon>
        <taxon>Betaproteobacteria</taxon>
        <taxon>Nitrosomonadales</taxon>
        <taxon>Thiobacillaceae</taxon>
        <taxon>Thiobacillus</taxon>
    </lineage>
</organism>
<keyword evidence="5 6" id="KW-0408">Iron</keyword>
<evidence type="ECO:0000256" key="4">
    <source>
        <dbReference type="ARBA" id="ARBA00022982"/>
    </source>
</evidence>
<evidence type="ECO:0000256" key="1">
    <source>
        <dbReference type="ARBA" id="ARBA00022448"/>
    </source>
</evidence>
<evidence type="ECO:0000259" key="8">
    <source>
        <dbReference type="PROSITE" id="PS51007"/>
    </source>
</evidence>
<sequence length="111" mass="11724">MKLTTMTLSASVLLVLAAPVQATGDPKAGQLKTSMCAGCHGIPGWRTVYPSVYSVPKLGGQHADYIVAALKAYKDGERNHPGMKSIASSLSEQDMEDLAAYYESSYSGPAN</sequence>
<feature type="domain" description="Cytochrome c" evidence="8">
    <location>
        <begin position="24"/>
        <end position="106"/>
    </location>
</feature>
<gene>
    <name evidence="9" type="ORF">VA613_11120</name>
</gene>
<dbReference type="PANTHER" id="PTHR33751:SF9">
    <property type="entry name" value="CYTOCHROME C4"/>
    <property type="match status" value="1"/>
</dbReference>
<reference evidence="9 10" key="1">
    <citation type="submission" date="2023-12" db="EMBL/GenBank/DDBJ databases">
        <title>Thiobacillus sedimentum sp. nov., a chemolithoautotrophic sulfur-oxidizing bacterium isolated from freshwater sediment.</title>
        <authorList>
            <person name="Luo J."/>
            <person name="Dai C."/>
        </authorList>
    </citation>
    <scope>NUCLEOTIDE SEQUENCE [LARGE SCALE GENOMIC DNA]</scope>
    <source>
        <strain evidence="9 10">SCUT-2</strain>
    </source>
</reference>
<dbReference type="EMBL" id="CP141769">
    <property type="protein sequence ID" value="WRS40727.1"/>
    <property type="molecule type" value="Genomic_DNA"/>
</dbReference>
<dbReference type="InterPro" id="IPR050597">
    <property type="entry name" value="Cytochrome_c_Oxidase_Subunit"/>
</dbReference>
<dbReference type="SUPFAM" id="SSF46626">
    <property type="entry name" value="Cytochrome c"/>
    <property type="match status" value="1"/>
</dbReference>
<accession>A0ABZ1CMU8</accession>
<protein>
    <submittedName>
        <fullName evidence="9">Cytochrome c</fullName>
    </submittedName>
</protein>
<keyword evidence="2 6" id="KW-0349">Heme</keyword>
<proteinExistence type="predicted"/>
<keyword evidence="7" id="KW-0732">Signal</keyword>
<name>A0ABZ1CMU8_9PROT</name>
<evidence type="ECO:0000256" key="7">
    <source>
        <dbReference type="SAM" id="SignalP"/>
    </source>
</evidence>
<dbReference type="PROSITE" id="PS51007">
    <property type="entry name" value="CYTC"/>
    <property type="match status" value="1"/>
</dbReference>
<dbReference type="RefSeq" id="WP_324781240.1">
    <property type="nucleotide sequence ID" value="NZ_CP141769.1"/>
</dbReference>
<evidence type="ECO:0000256" key="5">
    <source>
        <dbReference type="ARBA" id="ARBA00023004"/>
    </source>
</evidence>
<keyword evidence="3 6" id="KW-0479">Metal-binding</keyword>
<evidence type="ECO:0000256" key="2">
    <source>
        <dbReference type="ARBA" id="ARBA00022617"/>
    </source>
</evidence>
<feature type="chain" id="PRO_5046174026" evidence="7">
    <location>
        <begin position="23"/>
        <end position="111"/>
    </location>
</feature>
<dbReference type="Proteomes" id="UP001334732">
    <property type="component" value="Chromosome"/>
</dbReference>
<evidence type="ECO:0000313" key="9">
    <source>
        <dbReference type="EMBL" id="WRS40727.1"/>
    </source>
</evidence>
<dbReference type="InterPro" id="IPR009056">
    <property type="entry name" value="Cyt_c-like_dom"/>
</dbReference>